<dbReference type="PROSITE" id="PS50995">
    <property type="entry name" value="HTH_MARR_2"/>
    <property type="match status" value="1"/>
</dbReference>
<gene>
    <name evidence="2" type="ORF">JOF54_003059</name>
</gene>
<keyword evidence="3" id="KW-1185">Reference proteome</keyword>
<protein>
    <submittedName>
        <fullName evidence="2">DNA-binding MarR family transcriptional regulator</fullName>
    </submittedName>
</protein>
<evidence type="ECO:0000313" key="3">
    <source>
        <dbReference type="Proteomes" id="UP000758168"/>
    </source>
</evidence>
<dbReference type="EMBL" id="JAGIOB010000001">
    <property type="protein sequence ID" value="MBP2418137.1"/>
    <property type="molecule type" value="Genomic_DNA"/>
</dbReference>
<dbReference type="InterPro" id="IPR039422">
    <property type="entry name" value="MarR/SlyA-like"/>
</dbReference>
<dbReference type="InterPro" id="IPR000835">
    <property type="entry name" value="HTH_MarR-typ"/>
</dbReference>
<keyword evidence="2" id="KW-0238">DNA-binding</keyword>
<dbReference type="Gene3D" id="1.10.10.10">
    <property type="entry name" value="Winged helix-like DNA-binding domain superfamily/Winged helix DNA-binding domain"/>
    <property type="match status" value="1"/>
</dbReference>
<evidence type="ECO:0000259" key="1">
    <source>
        <dbReference type="PROSITE" id="PS50995"/>
    </source>
</evidence>
<name>A0ABS4ZBP9_9ACTN</name>
<reference evidence="2 3" key="1">
    <citation type="submission" date="2021-03" db="EMBL/GenBank/DDBJ databases">
        <title>Sequencing the genomes of 1000 actinobacteria strains.</title>
        <authorList>
            <person name="Klenk H.-P."/>
        </authorList>
    </citation>
    <scope>NUCLEOTIDE SEQUENCE [LARGE SCALE GENOMIC DNA]</scope>
    <source>
        <strain evidence="2 3">DSM 12936</strain>
    </source>
</reference>
<dbReference type="CDD" id="cd00090">
    <property type="entry name" value="HTH_ARSR"/>
    <property type="match status" value="1"/>
</dbReference>
<sequence length="156" mass="17097">MQAKAPAGEDSTTAVVDSVLGALMTVGRSMRQRVAGDDLDPGLFWLLKNIAAEGPLRVTELAGCTNLDTSTVSRHVAQLHRAGLVERTPDPDDGRAHRLQLTDTGRSRLHDAFERRRTLLRRALGSWEADDVAELDRLLGRFVSDIDDLAAERENA</sequence>
<dbReference type="SMART" id="SM00347">
    <property type="entry name" value="HTH_MARR"/>
    <property type="match status" value="1"/>
</dbReference>
<evidence type="ECO:0000313" key="2">
    <source>
        <dbReference type="EMBL" id="MBP2418137.1"/>
    </source>
</evidence>
<dbReference type="Proteomes" id="UP000758168">
    <property type="component" value="Unassembled WGS sequence"/>
</dbReference>
<dbReference type="SUPFAM" id="SSF46785">
    <property type="entry name" value="Winged helix' DNA-binding domain"/>
    <property type="match status" value="1"/>
</dbReference>
<accession>A0ABS4ZBP9</accession>
<dbReference type="PRINTS" id="PR00598">
    <property type="entry name" value="HTHMARR"/>
</dbReference>
<dbReference type="RefSeq" id="WP_210057408.1">
    <property type="nucleotide sequence ID" value="NZ_BAAAMH010000010.1"/>
</dbReference>
<dbReference type="Pfam" id="PF12802">
    <property type="entry name" value="MarR_2"/>
    <property type="match status" value="1"/>
</dbReference>
<dbReference type="PANTHER" id="PTHR33164">
    <property type="entry name" value="TRANSCRIPTIONAL REGULATOR, MARR FAMILY"/>
    <property type="match status" value="1"/>
</dbReference>
<dbReference type="InterPro" id="IPR036390">
    <property type="entry name" value="WH_DNA-bd_sf"/>
</dbReference>
<proteinExistence type="predicted"/>
<dbReference type="GO" id="GO:0003677">
    <property type="term" value="F:DNA binding"/>
    <property type="evidence" value="ECO:0007669"/>
    <property type="project" value="UniProtKB-KW"/>
</dbReference>
<dbReference type="PANTHER" id="PTHR33164:SF57">
    <property type="entry name" value="MARR-FAMILY TRANSCRIPTIONAL REGULATOR"/>
    <property type="match status" value="1"/>
</dbReference>
<organism evidence="2 3">
    <name type="scientific">Microlunatus capsulatus</name>
    <dbReference type="NCBI Taxonomy" id="99117"/>
    <lineage>
        <taxon>Bacteria</taxon>
        <taxon>Bacillati</taxon>
        <taxon>Actinomycetota</taxon>
        <taxon>Actinomycetes</taxon>
        <taxon>Propionibacteriales</taxon>
        <taxon>Propionibacteriaceae</taxon>
        <taxon>Microlunatus</taxon>
    </lineage>
</organism>
<dbReference type="InterPro" id="IPR036388">
    <property type="entry name" value="WH-like_DNA-bd_sf"/>
</dbReference>
<comment type="caution">
    <text evidence="2">The sequence shown here is derived from an EMBL/GenBank/DDBJ whole genome shotgun (WGS) entry which is preliminary data.</text>
</comment>
<dbReference type="InterPro" id="IPR011991">
    <property type="entry name" value="ArsR-like_HTH"/>
</dbReference>
<feature type="domain" description="HTH marR-type" evidence="1">
    <location>
        <begin position="16"/>
        <end position="144"/>
    </location>
</feature>